<dbReference type="Pfam" id="PF03428">
    <property type="entry name" value="RP-C"/>
    <property type="match status" value="1"/>
</dbReference>
<name>A0A1Y5T872_9RHOB</name>
<protein>
    <submittedName>
        <fullName evidence="4">Uncharacterized protein</fullName>
    </submittedName>
</protein>
<evidence type="ECO:0000313" key="4">
    <source>
        <dbReference type="EMBL" id="SLN54604.1"/>
    </source>
</evidence>
<keyword evidence="5" id="KW-1185">Reference proteome</keyword>
<reference evidence="4 5" key="1">
    <citation type="submission" date="2017-03" db="EMBL/GenBank/DDBJ databases">
        <authorList>
            <person name="Afonso C.L."/>
            <person name="Miller P.J."/>
            <person name="Scott M.A."/>
            <person name="Spackman E."/>
            <person name="Goraichik I."/>
            <person name="Dimitrov K.M."/>
            <person name="Suarez D.L."/>
            <person name="Swayne D.E."/>
        </authorList>
    </citation>
    <scope>NUCLEOTIDE SEQUENCE [LARGE SCALE GENOMIC DNA]</scope>
    <source>
        <strain evidence="4 5">CECT 7680</strain>
    </source>
</reference>
<dbReference type="Pfam" id="PF11800">
    <property type="entry name" value="RP-C_C"/>
    <property type="match status" value="1"/>
</dbReference>
<accession>A0A1Y5T872</accession>
<dbReference type="InterPro" id="IPR005090">
    <property type="entry name" value="RepC_N"/>
</dbReference>
<dbReference type="InterPro" id="IPR011991">
    <property type="entry name" value="ArsR-like_HTH"/>
</dbReference>
<feature type="domain" description="Plasmid replication protein C C-terminal" evidence="3">
    <location>
        <begin position="270"/>
        <end position="368"/>
    </location>
</feature>
<dbReference type="Proteomes" id="UP000193409">
    <property type="component" value="Unassembled WGS sequence"/>
</dbReference>
<sequence>MSFVKKAMKHASQTEFGRPESFVPASVDKWELLSALTAAAPDFDLSHRTLGVLRALLTFLPDRAIPAGAGRAVVYPSNRTLSERLNGMPESTLRRHLARLVELGLVNRQDSANRKRYARRVGQGVQVAFGFDLSPLNGHADQIFAVAHAAHQRAERMRVLRDRIAAARQILIEAGQGACAGLLETARLILRRKVGENDLAEIAARLDEAVARLEPVENPADNALPQVEMSATGSQNERHIQDSPEKDIDSERAGEATADIPRSRVSAEDLGQILTACTEFRQYYPGRVRDWQELVAIAEKLSPMIGIDAPVFHDARLSMGAKAAATSVLCILERLGDIRSPGAYLRRLAQKARAGRFSCEPMLKALINRADSRDCQLTI</sequence>
<dbReference type="CDD" id="cd00090">
    <property type="entry name" value="HTH_ARSR"/>
    <property type="match status" value="1"/>
</dbReference>
<organism evidence="4 5">
    <name type="scientific">Pseudoruegeria aquimaris</name>
    <dbReference type="NCBI Taxonomy" id="393663"/>
    <lineage>
        <taxon>Bacteria</taxon>
        <taxon>Pseudomonadati</taxon>
        <taxon>Pseudomonadota</taxon>
        <taxon>Alphaproteobacteria</taxon>
        <taxon>Rhodobacterales</taxon>
        <taxon>Roseobacteraceae</taxon>
        <taxon>Pseudoruegeria</taxon>
    </lineage>
</organism>
<dbReference type="SUPFAM" id="SSF46785">
    <property type="entry name" value="Winged helix' DNA-binding domain"/>
    <property type="match status" value="1"/>
</dbReference>
<evidence type="ECO:0000259" key="2">
    <source>
        <dbReference type="Pfam" id="PF03428"/>
    </source>
</evidence>
<feature type="domain" description="Plasmid replication protein C N-terminal" evidence="2">
    <location>
        <begin position="22"/>
        <end position="170"/>
    </location>
</feature>
<dbReference type="InterPro" id="IPR021760">
    <property type="entry name" value="RepC_C"/>
</dbReference>
<dbReference type="AlphaFoldDB" id="A0A1Y5T872"/>
<gene>
    <name evidence="4" type="ORF">PSA7680_02856</name>
</gene>
<dbReference type="InterPro" id="IPR047611">
    <property type="entry name" value="RepABC_RepC"/>
</dbReference>
<dbReference type="InterPro" id="IPR036390">
    <property type="entry name" value="WH_DNA-bd_sf"/>
</dbReference>
<evidence type="ECO:0000313" key="5">
    <source>
        <dbReference type="Proteomes" id="UP000193409"/>
    </source>
</evidence>
<evidence type="ECO:0000259" key="3">
    <source>
        <dbReference type="Pfam" id="PF11800"/>
    </source>
</evidence>
<dbReference type="NCBIfam" id="NF040974">
    <property type="entry name" value="RepABC_RepC"/>
    <property type="match status" value="1"/>
</dbReference>
<proteinExistence type="predicted"/>
<dbReference type="GO" id="GO:0006355">
    <property type="term" value="P:regulation of DNA-templated transcription"/>
    <property type="evidence" value="ECO:0007669"/>
    <property type="project" value="UniProtKB-ARBA"/>
</dbReference>
<evidence type="ECO:0000256" key="1">
    <source>
        <dbReference type="SAM" id="MobiDB-lite"/>
    </source>
</evidence>
<dbReference type="EMBL" id="FWFQ01000022">
    <property type="protein sequence ID" value="SLN54604.1"/>
    <property type="molecule type" value="Genomic_DNA"/>
</dbReference>
<feature type="region of interest" description="Disordered" evidence="1">
    <location>
        <begin position="217"/>
        <end position="261"/>
    </location>
</feature>
<feature type="compositionally biased region" description="Basic and acidic residues" evidence="1">
    <location>
        <begin position="236"/>
        <end position="254"/>
    </location>
</feature>